<dbReference type="PANTHER" id="PTHR48106:SF8">
    <property type="entry name" value="OS02G0805600 PROTEIN"/>
    <property type="match status" value="1"/>
</dbReference>
<dbReference type="Gene3D" id="3.40.50.720">
    <property type="entry name" value="NAD(P)-binding Rossmann-like Domain"/>
    <property type="match status" value="1"/>
</dbReference>
<dbReference type="InterPro" id="IPR013154">
    <property type="entry name" value="ADH-like_N"/>
</dbReference>
<dbReference type="SUPFAM" id="SSF51735">
    <property type="entry name" value="NAD(P)-binding Rossmann-fold domains"/>
    <property type="match status" value="1"/>
</dbReference>
<dbReference type="Pfam" id="PF08240">
    <property type="entry name" value="ADH_N"/>
    <property type="match status" value="1"/>
</dbReference>
<dbReference type="GO" id="GO:0070402">
    <property type="term" value="F:NADPH binding"/>
    <property type="evidence" value="ECO:0007669"/>
    <property type="project" value="TreeGrafter"/>
</dbReference>
<sequence length="307" mass="32013">MLAVTDDANLSPTDHPVPAPGPGEVLVRVEYAGVNRADLSQVAGNYPPPPGASSILGLEVSGTRVDTGERVMALLTSGGYAQYVAVPEGQVMSVPEGIDQERAAAIPESLATAWSNLVDILKVGSGDTVLIQGGSGSLGTFAVQLARELGANVLATAGGPDRCRQVEELGATAIDHRGDVAEQVKHHAPDGVDAILDIVGSDVGQMLKLLALEGRIAIISLQGGTKAEIPVGLVMVKRLSVLGSTLRSRPKEEKVEIIRDAAEFALPRLADGRIVPFVDRAFPLGQAKEAHEHVRSGSPFGKVVLRI</sequence>
<dbReference type="Proteomes" id="UP000280344">
    <property type="component" value="Chromosome"/>
</dbReference>
<dbReference type="InterPro" id="IPR036291">
    <property type="entry name" value="NAD(P)-bd_dom_sf"/>
</dbReference>
<dbReference type="SUPFAM" id="SSF50129">
    <property type="entry name" value="GroES-like"/>
    <property type="match status" value="1"/>
</dbReference>
<keyword evidence="2" id="KW-0560">Oxidoreductase</keyword>
<dbReference type="GO" id="GO:0016651">
    <property type="term" value="F:oxidoreductase activity, acting on NAD(P)H"/>
    <property type="evidence" value="ECO:0007669"/>
    <property type="project" value="TreeGrafter"/>
</dbReference>
<evidence type="ECO:0000256" key="3">
    <source>
        <dbReference type="SAM" id="MobiDB-lite"/>
    </source>
</evidence>
<dbReference type="Gene3D" id="3.90.180.10">
    <property type="entry name" value="Medium-chain alcohol dehydrogenases, catalytic domain"/>
    <property type="match status" value="1"/>
</dbReference>
<dbReference type="CDD" id="cd05276">
    <property type="entry name" value="p53_inducible_oxidoreductase"/>
    <property type="match status" value="1"/>
</dbReference>
<feature type="domain" description="Enoyl reductase (ER)" evidence="4">
    <location>
        <begin position="3"/>
        <end position="305"/>
    </location>
</feature>
<evidence type="ECO:0000313" key="5">
    <source>
        <dbReference type="EMBL" id="AZQ78242.1"/>
    </source>
</evidence>
<dbReference type="PANTHER" id="PTHR48106">
    <property type="entry name" value="QUINONE OXIDOREDUCTASE PIG3-RELATED"/>
    <property type="match status" value="1"/>
</dbReference>
<keyword evidence="6" id="KW-1185">Reference proteome</keyword>
<dbReference type="OrthoDB" id="9792162at2"/>
<reference evidence="5 6" key="1">
    <citation type="submission" date="2018-12" db="EMBL/GenBank/DDBJ databases">
        <title>Complete genome sequence of Flaviflexus sp. H23T48.</title>
        <authorList>
            <person name="Bae J.-W."/>
            <person name="Lee J.-Y."/>
        </authorList>
    </citation>
    <scope>NUCLEOTIDE SEQUENCE [LARGE SCALE GENOMIC DNA]</scope>
    <source>
        <strain evidence="5 6">H23T48</strain>
    </source>
</reference>
<dbReference type="EMBL" id="CP034593">
    <property type="protein sequence ID" value="AZQ78242.1"/>
    <property type="molecule type" value="Genomic_DNA"/>
</dbReference>
<dbReference type="InterPro" id="IPR014189">
    <property type="entry name" value="Quinone_OxRdtase_PIG3"/>
</dbReference>
<evidence type="ECO:0000259" key="4">
    <source>
        <dbReference type="SMART" id="SM00829"/>
    </source>
</evidence>
<evidence type="ECO:0000256" key="2">
    <source>
        <dbReference type="ARBA" id="ARBA00023002"/>
    </source>
</evidence>
<evidence type="ECO:0000256" key="1">
    <source>
        <dbReference type="ARBA" id="ARBA00022857"/>
    </source>
</evidence>
<accession>A0A3Q9G9I9</accession>
<dbReference type="InterPro" id="IPR020843">
    <property type="entry name" value="ER"/>
</dbReference>
<proteinExistence type="predicted"/>
<dbReference type="SMART" id="SM00829">
    <property type="entry name" value="PKS_ER"/>
    <property type="match status" value="1"/>
</dbReference>
<dbReference type="InterPro" id="IPR011032">
    <property type="entry name" value="GroES-like_sf"/>
</dbReference>
<keyword evidence="1" id="KW-0521">NADP</keyword>
<dbReference type="InterPro" id="IPR013149">
    <property type="entry name" value="ADH-like_C"/>
</dbReference>
<evidence type="ECO:0000313" key="6">
    <source>
        <dbReference type="Proteomes" id="UP000280344"/>
    </source>
</evidence>
<feature type="region of interest" description="Disordered" evidence="3">
    <location>
        <begin position="1"/>
        <end position="22"/>
    </location>
</feature>
<dbReference type="NCBIfam" id="TIGR02824">
    <property type="entry name" value="quinone_pig3"/>
    <property type="match status" value="1"/>
</dbReference>
<protein>
    <submittedName>
        <fullName evidence="5">NAD(P)H-quinone oxidoreductase</fullName>
    </submittedName>
</protein>
<organism evidence="5 6">
    <name type="scientific">Flaviflexus ciconiae</name>
    <dbReference type="NCBI Taxonomy" id="2496867"/>
    <lineage>
        <taxon>Bacteria</taxon>
        <taxon>Bacillati</taxon>
        <taxon>Actinomycetota</taxon>
        <taxon>Actinomycetes</taxon>
        <taxon>Actinomycetales</taxon>
        <taxon>Actinomycetaceae</taxon>
        <taxon>Flaviflexus</taxon>
    </lineage>
</organism>
<dbReference type="AlphaFoldDB" id="A0A3Q9G9I9"/>
<dbReference type="KEGG" id="flh:EJ997_10405"/>
<name>A0A3Q9G9I9_9ACTO</name>
<gene>
    <name evidence="5" type="ORF">EJ997_10405</name>
</gene>
<dbReference type="Pfam" id="PF00107">
    <property type="entry name" value="ADH_zinc_N"/>
    <property type="match status" value="1"/>
</dbReference>